<feature type="region of interest" description="Disordered" evidence="1">
    <location>
        <begin position="1"/>
        <end position="21"/>
    </location>
</feature>
<proteinExistence type="predicted"/>
<gene>
    <name evidence="2" type="ORF">LRAMOSA08312</name>
</gene>
<evidence type="ECO:0000256" key="1">
    <source>
        <dbReference type="SAM" id="MobiDB-lite"/>
    </source>
</evidence>
<name>A0A077WF68_9FUNG</name>
<reference evidence="2" key="1">
    <citation type="journal article" date="2014" name="Genome Announc.">
        <title>De novo whole-genome sequence and genome annotation of Lichtheimia ramosa.</title>
        <authorList>
            <person name="Linde J."/>
            <person name="Schwartze V."/>
            <person name="Binder U."/>
            <person name="Lass-Florl C."/>
            <person name="Voigt K."/>
            <person name="Horn F."/>
        </authorList>
    </citation>
    <scope>NUCLEOTIDE SEQUENCE</scope>
    <source>
        <strain evidence="2">JMRC FSU:6197</strain>
    </source>
</reference>
<protein>
    <submittedName>
        <fullName evidence="2">Uncharacterized protein</fullName>
    </submittedName>
</protein>
<dbReference type="EMBL" id="LK023317">
    <property type="protein sequence ID" value="CDS05784.1"/>
    <property type="molecule type" value="Genomic_DNA"/>
</dbReference>
<dbReference type="OrthoDB" id="2235387at2759"/>
<accession>A0A077WF68</accession>
<dbReference type="AlphaFoldDB" id="A0A077WF68"/>
<sequence length="147" mass="17153">MSSLQEATTQYQNDQQHNEQHQSGICFTNHQHISNKEDNTSIEWVDDQNPYAFYEQIIEDQEMYDFEENQVQQQQHQAEYDYQQDALLHLVVGVQSYLADLSCSGLSNDQQASPLNDLQYKMYTYLKRRAHDMGVMNVADSHPISNS</sequence>
<organism evidence="2">
    <name type="scientific">Lichtheimia ramosa</name>
    <dbReference type="NCBI Taxonomy" id="688394"/>
    <lineage>
        <taxon>Eukaryota</taxon>
        <taxon>Fungi</taxon>
        <taxon>Fungi incertae sedis</taxon>
        <taxon>Mucoromycota</taxon>
        <taxon>Mucoromycotina</taxon>
        <taxon>Mucoromycetes</taxon>
        <taxon>Mucorales</taxon>
        <taxon>Lichtheimiaceae</taxon>
        <taxon>Lichtheimia</taxon>
    </lineage>
</organism>
<evidence type="ECO:0000313" key="2">
    <source>
        <dbReference type="EMBL" id="CDS05784.1"/>
    </source>
</evidence>